<proteinExistence type="predicted"/>
<evidence type="ECO:0000313" key="2">
    <source>
        <dbReference type="Proteomes" id="UP000005959"/>
    </source>
</evidence>
<dbReference type="HOGENOM" id="CLU_3025964_0_0_6"/>
<accession>G9YCE5</accession>
<gene>
    <name evidence="1" type="ORF">HMPREF0454_04280</name>
</gene>
<dbReference type="AlphaFoldDB" id="G9YCE5"/>
<organism evidence="1 2">
    <name type="scientific">Hafnia alvei ATCC 51873</name>
    <dbReference type="NCBI Taxonomy" id="1002364"/>
    <lineage>
        <taxon>Bacteria</taxon>
        <taxon>Pseudomonadati</taxon>
        <taxon>Pseudomonadota</taxon>
        <taxon>Gammaproteobacteria</taxon>
        <taxon>Enterobacterales</taxon>
        <taxon>Hafniaceae</taxon>
        <taxon>Hafnia</taxon>
    </lineage>
</organism>
<name>G9YCE5_HAFAL</name>
<sequence>MKPHKSCQRLNVLPDLNAEKDANSTLFIDKSVVRANSIFRKANAVLWFYSLYSIS</sequence>
<comment type="caution">
    <text evidence="1">The sequence shown here is derived from an EMBL/GenBank/DDBJ whole genome shotgun (WGS) entry which is preliminary data.</text>
</comment>
<reference evidence="1 2" key="1">
    <citation type="submission" date="2011-08" db="EMBL/GenBank/DDBJ databases">
        <authorList>
            <person name="Weinstock G."/>
            <person name="Sodergren E."/>
            <person name="Clifton S."/>
            <person name="Fulton L."/>
            <person name="Fulton B."/>
            <person name="Courtney L."/>
            <person name="Fronick C."/>
            <person name="Harrison M."/>
            <person name="Strong C."/>
            <person name="Farmer C."/>
            <person name="Delahaunty K."/>
            <person name="Markovic C."/>
            <person name="Hall O."/>
            <person name="Minx P."/>
            <person name="Tomlinson C."/>
            <person name="Mitreva M."/>
            <person name="Hou S."/>
            <person name="Chen J."/>
            <person name="Wollam A."/>
            <person name="Pepin K.H."/>
            <person name="Johnson M."/>
            <person name="Bhonagiri V."/>
            <person name="Zhang X."/>
            <person name="Suruliraj S."/>
            <person name="Warren W."/>
            <person name="Chinwalla A."/>
            <person name="Mardis E.R."/>
            <person name="Wilson R.K."/>
        </authorList>
    </citation>
    <scope>NUCLEOTIDE SEQUENCE [LARGE SCALE GENOMIC DNA]</scope>
    <source>
        <strain evidence="1 2">ATCC 51873</strain>
    </source>
</reference>
<evidence type="ECO:0000313" key="1">
    <source>
        <dbReference type="EMBL" id="EHM38758.1"/>
    </source>
</evidence>
<dbReference type="EMBL" id="AGCI01000100">
    <property type="protein sequence ID" value="EHM38758.1"/>
    <property type="molecule type" value="Genomic_DNA"/>
</dbReference>
<protein>
    <submittedName>
        <fullName evidence="1">Uncharacterized protein</fullName>
    </submittedName>
</protein>
<dbReference type="Proteomes" id="UP000005959">
    <property type="component" value="Unassembled WGS sequence"/>
</dbReference>